<proteinExistence type="predicted"/>
<accession>A0A316ZFV1</accession>
<feature type="domain" description="DNA2/NAM7 helicase-like C-terminal" evidence="5">
    <location>
        <begin position="997"/>
        <end position="1196"/>
    </location>
</feature>
<dbReference type="Proteomes" id="UP000245946">
    <property type="component" value="Unassembled WGS sequence"/>
</dbReference>
<comment type="subcellular location">
    <subcellularLocation>
        <location evidence="1">Cytoplasm</location>
    </subcellularLocation>
</comment>
<evidence type="ECO:0000313" key="7">
    <source>
        <dbReference type="Proteomes" id="UP000245946"/>
    </source>
</evidence>
<feature type="compositionally biased region" description="Low complexity" evidence="3">
    <location>
        <begin position="221"/>
        <end position="273"/>
    </location>
</feature>
<keyword evidence="2" id="KW-0963">Cytoplasm</keyword>
<dbReference type="GO" id="GO:0005737">
    <property type="term" value="C:cytoplasm"/>
    <property type="evidence" value="ECO:0007669"/>
    <property type="project" value="UniProtKB-SubCell"/>
</dbReference>
<evidence type="ECO:0000259" key="4">
    <source>
        <dbReference type="Pfam" id="PF13086"/>
    </source>
</evidence>
<reference evidence="6 7" key="1">
    <citation type="journal article" date="2018" name="Mol. Biol. Evol.">
        <title>Broad Genomic Sampling Reveals a Smut Pathogenic Ancestry of the Fungal Clade Ustilaginomycotina.</title>
        <authorList>
            <person name="Kijpornyongpan T."/>
            <person name="Mondo S.J."/>
            <person name="Barry K."/>
            <person name="Sandor L."/>
            <person name="Lee J."/>
            <person name="Lipzen A."/>
            <person name="Pangilinan J."/>
            <person name="LaButti K."/>
            <person name="Hainaut M."/>
            <person name="Henrissat B."/>
            <person name="Grigoriev I.V."/>
            <person name="Spatafora J.W."/>
            <person name="Aime M.C."/>
        </authorList>
    </citation>
    <scope>NUCLEOTIDE SEQUENCE [LARGE SCALE GENOMIC DNA]</scope>
    <source>
        <strain evidence="6 7">MCA 4186</strain>
    </source>
</reference>
<name>A0A316ZFV1_9BASI</name>
<feature type="region of interest" description="Disordered" evidence="3">
    <location>
        <begin position="415"/>
        <end position="506"/>
    </location>
</feature>
<gene>
    <name evidence="6" type="ORF">FA09DRAFT_358693</name>
</gene>
<sequence>MNDEAEWPPLGAPGAPPKPGSRPPGAAVQVPGGNARRAALANSSASPAPSGAAAGRHPRGAVRYSVPASKPAPAPQAGPSSTSPPGLVPQHPPGLFAAVPQHMPLQMLQQMPPHLAQQMSQHMAMPMPMQLPGQQPQHWQPPAPLYGPMFAPHGGASMPLLAHAPQHPAYFMPQGGGAPYAPFSMSPPIYPRAGQHNALQPARSAHGGPPGIPQLPQVHLSAAQGLGAAQQRQSAGASAAPSEAPSKSPTAVSRRTPSISSSDTRSTSILSSPATASTARLAPSTVLSSTAVSSPAVDAGSAATATMKPAPIATLPAGARVSKYAAPFVPASLQEVASAAALEVIRLPEPASIDWSAYAASFLPPDVLDEEHDAAGEPFEEPLERTEEGEKLRRAGDAWVGRGDDFVLGGALESLSNSPSSSLSLLSPKATRSPSASWKQDGVESLMTFDPCRTPSPPTQDVTETDAAAPDEPLDAPDAEEKGSPAAAQDEASDWPAASPSSKPATSASATLAVPAFEPSTYAARLSTLLRIEVNEKAQQLAQQTMFAVALQPYVHKGRLAKAAGLDGLFSMDVPGIREEYPPLQPGGLVRLRPLTADGWLHLEFEARVWALRRIEGKVLLRCPSLQPRLAAYYPSIADVRFCVIFTLSHRESLESLAVLGRVYKILANGDRPAATLRRWLFPVKADAQVQALDAGIRGGEDPAFPVFDDTLNDEQKAAANAIARRRHRIPFLIAGPPGTGKTRTLTAAVMATLHCQSFASILLCAPSNTAADTLALRLTAALRPGQMLRINDPGRTFAELPEALGPFCHVQEAGDGGSSFGLPPWKKLMAARVVVAATHDVPLLLRCRGASNADIGRLDAAILPGLRPRQPQSVPLHFTHLMIDEASQGTEADSLAALLCVLPSRHTTADSPTVVLCGDVAQLGPQVQSATARSYGLDISFLERLTQREVYRTELLRLRRAARDLLVSGRFRRGSSEQPATLLPKAVGPPVTPKPENCAQLVRNYRQRDPVLLATPSSAFYDDCLLPCAAPRPAGPLPVWEGLPNPGVPLLVEHVDGPDEWVDEGASWYNKSEEERVVALCRSLTGLPCGNAGPNVAGRVVKASEISVITPFREQVWRIRIALRAAHASLSSVSVGNVEVVQGAEHSVTIISTVRARAQFLEADAKRSMGLIHERKRMCVAITRCQDVLIVLGHAPTLARDEHWAALLEHAMRKRAYVGPAVPGLDASSGRGVSALEALENDADGAADVSARARAGVSGHGLGIYDHEGGDGDGGQSEGDMHAALVAGRMAAAALLDDDAGLYD</sequence>
<feature type="domain" description="DNA2/NAM7 helicase helicase" evidence="4">
    <location>
        <begin position="712"/>
        <end position="787"/>
    </location>
</feature>
<evidence type="ECO:0000256" key="3">
    <source>
        <dbReference type="SAM" id="MobiDB-lite"/>
    </source>
</evidence>
<feature type="region of interest" description="Disordered" evidence="3">
    <location>
        <begin position="1"/>
        <end position="95"/>
    </location>
</feature>
<dbReference type="GeneID" id="37272543"/>
<evidence type="ECO:0000256" key="2">
    <source>
        <dbReference type="ARBA" id="ARBA00022490"/>
    </source>
</evidence>
<dbReference type="SUPFAM" id="SSF52540">
    <property type="entry name" value="P-loop containing nucleoside triphosphate hydrolases"/>
    <property type="match status" value="1"/>
</dbReference>
<dbReference type="Pfam" id="PF13087">
    <property type="entry name" value="AAA_12"/>
    <property type="match status" value="1"/>
</dbReference>
<dbReference type="InterPro" id="IPR041679">
    <property type="entry name" value="DNA2/NAM7-like_C"/>
</dbReference>
<dbReference type="InterPro" id="IPR041677">
    <property type="entry name" value="DNA2/NAM7_AAA_11"/>
</dbReference>
<feature type="compositionally biased region" description="Low complexity" evidence="3">
    <location>
        <begin position="415"/>
        <end position="427"/>
    </location>
</feature>
<feature type="compositionally biased region" description="Low complexity" evidence="3">
    <location>
        <begin position="23"/>
        <end position="55"/>
    </location>
</feature>
<organism evidence="6 7">
    <name type="scientific">Tilletiopsis washingtonensis</name>
    <dbReference type="NCBI Taxonomy" id="58919"/>
    <lineage>
        <taxon>Eukaryota</taxon>
        <taxon>Fungi</taxon>
        <taxon>Dikarya</taxon>
        <taxon>Basidiomycota</taxon>
        <taxon>Ustilaginomycotina</taxon>
        <taxon>Exobasidiomycetes</taxon>
        <taxon>Entylomatales</taxon>
        <taxon>Entylomatales incertae sedis</taxon>
        <taxon>Tilletiopsis</taxon>
    </lineage>
</organism>
<dbReference type="Gene3D" id="3.40.50.300">
    <property type="entry name" value="P-loop containing nucleotide triphosphate hydrolases"/>
    <property type="match status" value="2"/>
</dbReference>
<dbReference type="InterPro" id="IPR047187">
    <property type="entry name" value="SF1_C_Upf1"/>
</dbReference>
<keyword evidence="6" id="KW-0378">Hydrolase</keyword>
<dbReference type="EMBL" id="KZ819286">
    <property type="protein sequence ID" value="PWN99908.1"/>
    <property type="molecule type" value="Genomic_DNA"/>
</dbReference>
<evidence type="ECO:0000313" key="6">
    <source>
        <dbReference type="EMBL" id="PWN99908.1"/>
    </source>
</evidence>
<dbReference type="PANTHER" id="PTHR45418">
    <property type="entry name" value="CANCER/TESTIS ANTIGEN 55"/>
    <property type="match status" value="1"/>
</dbReference>
<dbReference type="OrthoDB" id="6513042at2759"/>
<dbReference type="GO" id="GO:0016787">
    <property type="term" value="F:hydrolase activity"/>
    <property type="evidence" value="ECO:0007669"/>
    <property type="project" value="UniProtKB-KW"/>
</dbReference>
<evidence type="ECO:0000259" key="5">
    <source>
        <dbReference type="Pfam" id="PF13087"/>
    </source>
</evidence>
<feature type="compositionally biased region" description="Pro residues" evidence="3">
    <location>
        <begin position="10"/>
        <end position="22"/>
    </location>
</feature>
<dbReference type="RefSeq" id="XP_025600187.1">
    <property type="nucleotide sequence ID" value="XM_025744999.1"/>
</dbReference>
<feature type="compositionally biased region" description="Low complexity" evidence="3">
    <location>
        <begin position="494"/>
        <end position="506"/>
    </location>
</feature>
<keyword evidence="7" id="KW-1185">Reference proteome</keyword>
<feature type="region of interest" description="Disordered" evidence="3">
    <location>
        <begin position="191"/>
        <end position="275"/>
    </location>
</feature>
<dbReference type="PANTHER" id="PTHR45418:SF1">
    <property type="entry name" value="CANCER_TESTIS ANTIGEN 55"/>
    <property type="match status" value="1"/>
</dbReference>
<dbReference type="Pfam" id="PF13086">
    <property type="entry name" value="AAA_11"/>
    <property type="match status" value="1"/>
</dbReference>
<dbReference type="STRING" id="58919.A0A316ZFV1"/>
<dbReference type="CDD" id="cd18808">
    <property type="entry name" value="SF1_C_Upf1"/>
    <property type="match status" value="1"/>
</dbReference>
<evidence type="ECO:0000256" key="1">
    <source>
        <dbReference type="ARBA" id="ARBA00004496"/>
    </source>
</evidence>
<dbReference type="InterPro" id="IPR027417">
    <property type="entry name" value="P-loop_NTPase"/>
</dbReference>
<protein>
    <submittedName>
        <fullName evidence="6">P-loop containing nucleoside triphosphate hydrolase protein</fullName>
    </submittedName>
</protein>
<dbReference type="GO" id="GO:0004386">
    <property type="term" value="F:helicase activity"/>
    <property type="evidence" value="ECO:0007669"/>
    <property type="project" value="InterPro"/>
</dbReference>